<comment type="caution">
    <text evidence="1">The sequence shown here is derived from an EMBL/GenBank/DDBJ whole genome shotgun (WGS) entry which is preliminary data.</text>
</comment>
<accession>A0ACC0MT22</accession>
<dbReference type="EMBL" id="CM046395">
    <property type="protein sequence ID" value="KAI8544130.1"/>
    <property type="molecule type" value="Genomic_DNA"/>
</dbReference>
<protein>
    <submittedName>
        <fullName evidence="1">Uncharacterized protein</fullName>
    </submittedName>
</protein>
<sequence length="447" mass="49190">MLKVPAHQVAGHQAIDGRIGPLVDDSGRFYKPLQSDERGANEVAFYTSFSSNKKIPDHIRRFFPVFHGTQLVQASDGSGMCPHLVLQDLVSSHINPSIMDIKIGTRTWPPRASEDYIAKCLKKDRESTSTELGFRISGFQIYRSKESGYWKPNKGYIRSFSAEDVRVILRKFVSSNASVDSDSDPDCAFASTVYGGSNGILAQLLELKAWFEDQTIFHFYTCSVLMMFEKELGRSSGAEVKLVDFAHVVEVDSDSLQDTCPAPTPEQQTIFINGLPCKNPATVTASDFKSTKLNQPGDTNNLDRSFTAILSALEFPGLNTLGLAVARTDLEVDGLVMPHSHPRASEIFYVSKGVVIAGFIDTQNQFFQRTLKEGDVFVFPRGLLHYCLNSGFESAVGFSVLNSQNPGLVGISGAMFGSEVTKLLKLRLISVAKLEVDRAENVTLFGD</sequence>
<keyword evidence="2" id="KW-1185">Reference proteome</keyword>
<reference evidence="1" key="1">
    <citation type="submission" date="2022-02" db="EMBL/GenBank/DDBJ databases">
        <title>Plant Genome Project.</title>
        <authorList>
            <person name="Zhang R.-G."/>
        </authorList>
    </citation>
    <scope>NUCLEOTIDE SEQUENCE</scope>
    <source>
        <strain evidence="1">AT1</strain>
    </source>
</reference>
<dbReference type="Proteomes" id="UP001062846">
    <property type="component" value="Chromosome 8"/>
</dbReference>
<evidence type="ECO:0000313" key="2">
    <source>
        <dbReference type="Proteomes" id="UP001062846"/>
    </source>
</evidence>
<organism evidence="1 2">
    <name type="scientific">Rhododendron molle</name>
    <name type="common">Chinese azalea</name>
    <name type="synonym">Azalea mollis</name>
    <dbReference type="NCBI Taxonomy" id="49168"/>
    <lineage>
        <taxon>Eukaryota</taxon>
        <taxon>Viridiplantae</taxon>
        <taxon>Streptophyta</taxon>
        <taxon>Embryophyta</taxon>
        <taxon>Tracheophyta</taxon>
        <taxon>Spermatophyta</taxon>
        <taxon>Magnoliopsida</taxon>
        <taxon>eudicotyledons</taxon>
        <taxon>Gunneridae</taxon>
        <taxon>Pentapetalae</taxon>
        <taxon>asterids</taxon>
        <taxon>Ericales</taxon>
        <taxon>Ericaceae</taxon>
        <taxon>Ericoideae</taxon>
        <taxon>Rhodoreae</taxon>
        <taxon>Rhododendron</taxon>
    </lineage>
</organism>
<proteinExistence type="predicted"/>
<evidence type="ECO:0000313" key="1">
    <source>
        <dbReference type="EMBL" id="KAI8544130.1"/>
    </source>
</evidence>
<name>A0ACC0MT22_RHOML</name>
<gene>
    <name evidence="1" type="ORF">RHMOL_Rhmol08G0271700</name>
</gene>